<reference evidence="3" key="1">
    <citation type="journal article" date="2019" name="Int. J. Syst. Evol. Microbiol.">
        <title>The Global Catalogue of Microorganisms (GCM) 10K type strain sequencing project: providing services to taxonomists for standard genome sequencing and annotation.</title>
        <authorList>
            <consortium name="The Broad Institute Genomics Platform"/>
            <consortium name="The Broad Institute Genome Sequencing Center for Infectious Disease"/>
            <person name="Wu L."/>
            <person name="Ma J."/>
        </authorList>
    </citation>
    <scope>NUCLEOTIDE SEQUENCE [LARGE SCALE GENOMIC DNA]</scope>
    <source>
        <strain evidence="3">TISTR 1827</strain>
    </source>
</reference>
<dbReference type="RefSeq" id="WP_379274597.1">
    <property type="nucleotide sequence ID" value="NZ_JBHUGT010000029.1"/>
</dbReference>
<evidence type="ECO:0000313" key="2">
    <source>
        <dbReference type="EMBL" id="MFD2661569.1"/>
    </source>
</evidence>
<dbReference type="Pfam" id="PF10031">
    <property type="entry name" value="DUF2273"/>
    <property type="match status" value="1"/>
</dbReference>
<keyword evidence="3" id="KW-1185">Reference proteome</keyword>
<accession>A0ABW5QYM9</accession>
<protein>
    <submittedName>
        <fullName evidence="2">DUF2273 domain-containing protein</fullName>
    </submittedName>
</protein>
<dbReference type="InterPro" id="IPR018730">
    <property type="entry name" value="DUF2273"/>
</dbReference>
<name>A0ABW5QYM9_9BACL</name>
<keyword evidence="1" id="KW-0812">Transmembrane</keyword>
<evidence type="ECO:0000313" key="3">
    <source>
        <dbReference type="Proteomes" id="UP001597493"/>
    </source>
</evidence>
<feature type="transmembrane region" description="Helical" evidence="1">
    <location>
        <begin position="20"/>
        <end position="47"/>
    </location>
</feature>
<comment type="caution">
    <text evidence="2">The sequence shown here is derived from an EMBL/GenBank/DDBJ whole genome shotgun (WGS) entry which is preliminary data.</text>
</comment>
<organism evidence="2 3">
    <name type="scientific">Paenibacillus thailandensis</name>
    <dbReference type="NCBI Taxonomy" id="393250"/>
    <lineage>
        <taxon>Bacteria</taxon>
        <taxon>Bacillati</taxon>
        <taxon>Bacillota</taxon>
        <taxon>Bacilli</taxon>
        <taxon>Bacillales</taxon>
        <taxon>Paenibacillaceae</taxon>
        <taxon>Paenibacillus</taxon>
    </lineage>
</organism>
<evidence type="ECO:0000256" key="1">
    <source>
        <dbReference type="SAM" id="Phobius"/>
    </source>
</evidence>
<keyword evidence="1" id="KW-1133">Transmembrane helix</keyword>
<dbReference type="Proteomes" id="UP001597493">
    <property type="component" value="Unassembled WGS sequence"/>
</dbReference>
<gene>
    <name evidence="2" type="ORF">ACFSW5_15050</name>
</gene>
<sequence>MWREFLASCGKRVLGAAAGLFFGIIYLISGFWDMLVVGLLVSAGYWIGKQKELRQDPLVPLRRIWQYLSNKIRLYK</sequence>
<dbReference type="EMBL" id="JBHUMY010000016">
    <property type="protein sequence ID" value="MFD2661569.1"/>
    <property type="molecule type" value="Genomic_DNA"/>
</dbReference>
<keyword evidence="1" id="KW-0472">Membrane</keyword>
<proteinExistence type="predicted"/>